<evidence type="ECO:0000313" key="4">
    <source>
        <dbReference type="Proteomes" id="UP000298327"/>
    </source>
</evidence>
<organism evidence="3 4">
    <name type="scientific">Dentipellis fragilis</name>
    <dbReference type="NCBI Taxonomy" id="205917"/>
    <lineage>
        <taxon>Eukaryota</taxon>
        <taxon>Fungi</taxon>
        <taxon>Dikarya</taxon>
        <taxon>Basidiomycota</taxon>
        <taxon>Agaricomycotina</taxon>
        <taxon>Agaricomycetes</taxon>
        <taxon>Russulales</taxon>
        <taxon>Hericiaceae</taxon>
        <taxon>Dentipellis</taxon>
    </lineage>
</organism>
<feature type="compositionally biased region" description="Basic and acidic residues" evidence="1">
    <location>
        <begin position="178"/>
        <end position="193"/>
    </location>
</feature>
<name>A0A4Y9YBG5_9AGAM</name>
<dbReference type="STRING" id="205917.A0A4Y9YBG5"/>
<evidence type="ECO:0000256" key="1">
    <source>
        <dbReference type="SAM" id="MobiDB-lite"/>
    </source>
</evidence>
<evidence type="ECO:0000313" key="3">
    <source>
        <dbReference type="EMBL" id="TFY58811.1"/>
    </source>
</evidence>
<feature type="region of interest" description="Disordered" evidence="1">
    <location>
        <begin position="619"/>
        <end position="698"/>
    </location>
</feature>
<gene>
    <name evidence="3" type="ORF">EVG20_g8011</name>
</gene>
<keyword evidence="4" id="KW-1185">Reference proteome</keyword>
<feature type="compositionally biased region" description="Low complexity" evidence="1">
    <location>
        <begin position="163"/>
        <end position="176"/>
    </location>
</feature>
<dbReference type="GO" id="GO:0030466">
    <property type="term" value="P:silent mating-type cassette heterochromatin formation"/>
    <property type="evidence" value="ECO:0007669"/>
    <property type="project" value="TreeGrafter"/>
</dbReference>
<feature type="compositionally biased region" description="Pro residues" evidence="1">
    <location>
        <begin position="682"/>
        <end position="694"/>
    </location>
</feature>
<feature type="region of interest" description="Disordered" evidence="1">
    <location>
        <begin position="158"/>
        <end position="206"/>
    </location>
</feature>
<dbReference type="GO" id="GO:0033553">
    <property type="term" value="C:rDNA heterochromatin"/>
    <property type="evidence" value="ECO:0007669"/>
    <property type="project" value="TreeGrafter"/>
</dbReference>
<dbReference type="PANTHER" id="PTHR38046:SF1">
    <property type="entry name" value="CRYPTIC LOCI REGULATOR 2"/>
    <property type="match status" value="1"/>
</dbReference>
<feature type="compositionally biased region" description="Low complexity" evidence="1">
    <location>
        <begin position="875"/>
        <end position="886"/>
    </location>
</feature>
<feature type="domain" description="Cryptic loci regulator 2 N-terminal" evidence="2">
    <location>
        <begin position="81"/>
        <end position="147"/>
    </location>
</feature>
<proteinExistence type="predicted"/>
<evidence type="ECO:0000259" key="2">
    <source>
        <dbReference type="Pfam" id="PF16761"/>
    </source>
</evidence>
<feature type="compositionally biased region" description="Low complexity" evidence="1">
    <location>
        <begin position="304"/>
        <end position="315"/>
    </location>
</feature>
<sequence>MSSRNIAGGHALPSNPQWLEFERTDGDESLWPTNTECVVDHEGQVNYMRPVADDESSSIHWRTQIAKKVAEKLGMAPNPSYVLKSWPQGYHMYDHNKGKKSAPRHDLYLIGSMHAKRFRSIPEFVPHAIWLMQDPTLDRSNCECKYCAKKPQRLISEGLGFKPHTSTTSSTPLPSRRAPREARGRPREQRETRPYATVRRAPKAAKQLVGPQQIMVHERCDDLQAMYSELDTSLRRWFREGEVVWCALVPPIKGPDETITFWPGLVQDTQVKAEAIPRDPLASTHSADGDYEMEDGTVPEPHQAGASTSAAGGSSIQALPAEVEQAAVRGDSPVPWTIRQKTLYKVKLLGINQQYIAADDHVLPYQGYTPSQALLKAMQTSSISREIPDPEEMASFNPCPDNIDDSPEAAHARFAEAVAPYSIAIQISAGVVGYWTPTDEWEFKMTVPTSGNTSTAGTPAVPPPTLQAAILAAQQAAAEGPSHGITGVRDMTALELQALGEKLLGAVPTVPTFTQTRYQGLWWGAERIWTDELVRLKVARRQIAPEGAENIYPASGPSRATIEELGQVEGGESIASLGALDRGVFMKLEALFVVDVPNVDGSGTTKECRASGMLYELADEGWEEPAHEPVVNGKGKEPAGPAPQDALTAAGLTSPPRPSQGEKTNGPVELQTGAPFMSGPSPLKPPPLPNPDPSVPLQDTAASVLNAIVNQPQGDGASISAPVPPPSTPPRSNGVNSEAAPLSKPPASAGYPLPPAPRGFKFRPILPPGHEVVVSLTLLSGRYYTQLLTHPLLRPIVRSLGASESVGDQHLLALEGLYPGFFNAVDPVRWKPSRTTMVRDADADGRREMEKMWEVWRGMAQGSAMQVDGQGGPSAGPSSGMVGVSN</sequence>
<dbReference type="Pfam" id="PF16761">
    <property type="entry name" value="Clr2_transil"/>
    <property type="match status" value="1"/>
</dbReference>
<dbReference type="InterPro" id="IPR038986">
    <property type="entry name" value="Clr2"/>
</dbReference>
<feature type="region of interest" description="Disordered" evidence="1">
    <location>
        <begin position="276"/>
        <end position="315"/>
    </location>
</feature>
<dbReference type="AlphaFoldDB" id="A0A4Y9YBG5"/>
<feature type="region of interest" description="Disordered" evidence="1">
    <location>
        <begin position="712"/>
        <end position="752"/>
    </location>
</feature>
<dbReference type="GO" id="GO:0070824">
    <property type="term" value="C:SHREC complex"/>
    <property type="evidence" value="ECO:0007669"/>
    <property type="project" value="InterPro"/>
</dbReference>
<dbReference type="InterPro" id="IPR031915">
    <property type="entry name" value="Clr2_N"/>
</dbReference>
<accession>A0A4Y9YBG5</accession>
<dbReference type="GO" id="GO:0031934">
    <property type="term" value="C:mating-type region heterochromatin"/>
    <property type="evidence" value="ECO:0007669"/>
    <property type="project" value="TreeGrafter"/>
</dbReference>
<dbReference type="EMBL" id="SEOQ01000657">
    <property type="protein sequence ID" value="TFY58811.1"/>
    <property type="molecule type" value="Genomic_DNA"/>
</dbReference>
<dbReference type="OrthoDB" id="2421327at2759"/>
<comment type="caution">
    <text evidence="3">The sequence shown here is derived from an EMBL/GenBank/DDBJ whole genome shotgun (WGS) entry which is preliminary data.</text>
</comment>
<feature type="region of interest" description="Disordered" evidence="1">
    <location>
        <begin position="864"/>
        <end position="886"/>
    </location>
</feature>
<dbReference type="Proteomes" id="UP000298327">
    <property type="component" value="Unassembled WGS sequence"/>
</dbReference>
<reference evidence="3 4" key="1">
    <citation type="submission" date="2019-02" db="EMBL/GenBank/DDBJ databases">
        <title>Genome sequencing of the rare red list fungi Dentipellis fragilis.</title>
        <authorList>
            <person name="Buettner E."/>
            <person name="Kellner H."/>
        </authorList>
    </citation>
    <scope>NUCLEOTIDE SEQUENCE [LARGE SCALE GENOMIC DNA]</scope>
    <source>
        <strain evidence="3 4">DSM 105465</strain>
    </source>
</reference>
<protein>
    <recommendedName>
        <fullName evidence="2">Cryptic loci regulator 2 N-terminal domain-containing protein</fullName>
    </recommendedName>
</protein>
<dbReference type="PANTHER" id="PTHR38046">
    <property type="entry name" value="CRYPTIC LOCI REGULATOR 2"/>
    <property type="match status" value="1"/>
</dbReference>